<feature type="domain" description="HMA" evidence="22">
    <location>
        <begin position="768"/>
        <end position="829"/>
    </location>
</feature>
<protein>
    <recommendedName>
        <fullName evidence="4">Copper-exporting P-type ATPase</fullName>
        <ecNumber evidence="3">7.2.2.8</ecNumber>
    </recommendedName>
    <alternativeName>
        <fullName evidence="18">Copper-exporting P-type ATPase A</fullName>
    </alternativeName>
    <alternativeName>
        <fullName evidence="19">Cu(+)-exporting ATPase</fullName>
    </alternativeName>
</protein>
<dbReference type="GO" id="GO:0140581">
    <property type="term" value="F:P-type monovalent copper transporter activity"/>
    <property type="evidence" value="ECO:0007669"/>
    <property type="project" value="UniProtKB-EC"/>
</dbReference>
<dbReference type="Proteomes" id="UP000824072">
    <property type="component" value="Unassembled WGS sequence"/>
</dbReference>
<evidence type="ECO:0000256" key="7">
    <source>
        <dbReference type="ARBA" id="ARBA00022723"/>
    </source>
</evidence>
<dbReference type="InterPro" id="IPR023298">
    <property type="entry name" value="ATPase_P-typ_TM_dom_sf"/>
</dbReference>
<feature type="transmembrane region" description="Helical" evidence="21">
    <location>
        <begin position="158"/>
        <end position="178"/>
    </location>
</feature>
<evidence type="ECO:0000256" key="19">
    <source>
        <dbReference type="ARBA" id="ARBA00033239"/>
    </source>
</evidence>
<sequence>MLFRVTGMTCAACSAHVEKSVRQLPGVKEVAVNLLSNSMRVEFDASVTSVEDIIRAVESGGYGAAPEQAQQAAPAPSKDQTEQKIRARLIASVILLIPLMYVAMGHMLGLPLPAVLHRPLVSGLLQWIIALPILYLNRSLWENGFKALFHRAPNMNSLISIGAAAGLLYSLWQMFLLAANPETSSGMTEFYFESAAMILTLITVGKYLEARAKGRATDAISKLVDLAPKRATVERNGREVEIDAKDLRVGDIVVVREGLSIPTDGEVLSGHGSVDQSMLTGESVPVDVAEGSQVVGGCINRSGYFRFRATKVGEDTALSKIVRLVEEAGASKAPISRLADRVSGVFVPVVIGIALLTAVIWLLLGDSAHALKAAISVLVISCPCALGLATPTAIMVGTGKGAELGIMIKTAAALEAAHAVNMVAFDKTGTLTEGRMRVTQVYARDKALAVRLTAAVEALSTHPIAKAIAECSPSVPEASEYETLPGRGVQAKVEGKLVQVGSSSWLQIPADAAKWADQRAQDGQTVMFSTIDGEFLGAFALADTLREGGKQAIRRLKALGVESAMLTGDGEKTAQAIAHSAGVSRVFAKLLPEDKARSISQMQSEGKNVMMVGDGINDAPALTTANLGVAIGRGTDVAIESADIVLVRDDPELAAGVIELGRAVIRNIRENLFWAFFYNTIGIPIAAGALSFLGIDLNPMFAAAAMSLSSLCVVTNALRLKRFRLRPLAPQSAEESPSPALHVDLVSPAGNSVPDDTQTSIKKEVSPMKITLVIDGMMCQHCVAHVTKALSAFDPQVNVSLEEKTATLNTDADPSALQKAVEEAGYTVTEIR</sequence>
<dbReference type="Gene3D" id="2.70.150.10">
    <property type="entry name" value="Calcium-transporting ATPase, cytoplasmic transduction domain A"/>
    <property type="match status" value="1"/>
</dbReference>
<dbReference type="SFLD" id="SFLDS00003">
    <property type="entry name" value="Haloacid_Dehalogenase"/>
    <property type="match status" value="1"/>
</dbReference>
<dbReference type="EMBL" id="DVMU01000184">
    <property type="protein sequence ID" value="HIU34541.1"/>
    <property type="molecule type" value="Genomic_DNA"/>
</dbReference>
<evidence type="ECO:0000256" key="21">
    <source>
        <dbReference type="RuleBase" id="RU362081"/>
    </source>
</evidence>
<dbReference type="NCBIfam" id="TIGR01525">
    <property type="entry name" value="ATPase-IB_hvy"/>
    <property type="match status" value="1"/>
</dbReference>
<keyword evidence="7 21" id="KW-0479">Metal-binding</keyword>
<evidence type="ECO:0000256" key="14">
    <source>
        <dbReference type="ARBA" id="ARBA00022989"/>
    </source>
</evidence>
<dbReference type="PROSITE" id="PS50846">
    <property type="entry name" value="HMA_2"/>
    <property type="match status" value="2"/>
</dbReference>
<dbReference type="EC" id="7.2.2.8" evidence="3"/>
<evidence type="ECO:0000256" key="2">
    <source>
        <dbReference type="ARBA" id="ARBA00006024"/>
    </source>
</evidence>
<keyword evidence="11 21" id="KW-0067">ATP-binding</keyword>
<name>A0A9D1LD82_9FIRM</name>
<feature type="transmembrane region" description="Helical" evidence="21">
    <location>
        <begin position="701"/>
        <end position="718"/>
    </location>
</feature>
<dbReference type="NCBIfam" id="TIGR01494">
    <property type="entry name" value="ATPase_P-type"/>
    <property type="match status" value="1"/>
</dbReference>
<dbReference type="InterPro" id="IPR017969">
    <property type="entry name" value="Heavy-metal-associated_CS"/>
</dbReference>
<keyword evidence="8" id="KW-0677">Repeat</keyword>
<dbReference type="InterPro" id="IPR023214">
    <property type="entry name" value="HAD_sf"/>
</dbReference>
<evidence type="ECO:0000256" key="1">
    <source>
        <dbReference type="ARBA" id="ARBA00004651"/>
    </source>
</evidence>
<feature type="domain" description="HMA" evidence="22">
    <location>
        <begin position="1"/>
        <end position="65"/>
    </location>
</feature>
<dbReference type="InterPro" id="IPR008250">
    <property type="entry name" value="ATPase_P-typ_transduc_dom_A_sf"/>
</dbReference>
<dbReference type="PROSITE" id="PS00154">
    <property type="entry name" value="ATPASE_E1_E2"/>
    <property type="match status" value="1"/>
</dbReference>
<dbReference type="Gene3D" id="3.30.70.100">
    <property type="match status" value="2"/>
</dbReference>
<comment type="subcellular location">
    <subcellularLocation>
        <location evidence="1">Cell membrane</location>
        <topology evidence="1">Multi-pass membrane protein</topology>
    </subcellularLocation>
</comment>
<keyword evidence="5" id="KW-0813">Transport</keyword>
<organism evidence="23 24">
    <name type="scientific">Candidatus Pullichristensenella excrementigallinarum</name>
    <dbReference type="NCBI Taxonomy" id="2840907"/>
    <lineage>
        <taxon>Bacteria</taxon>
        <taxon>Bacillati</taxon>
        <taxon>Bacillota</taxon>
        <taxon>Clostridia</taxon>
        <taxon>Candidatus Pullichristensenella</taxon>
    </lineage>
</organism>
<evidence type="ECO:0000256" key="3">
    <source>
        <dbReference type="ARBA" id="ARBA00012517"/>
    </source>
</evidence>
<dbReference type="SUPFAM" id="SSF81665">
    <property type="entry name" value="Calcium ATPase, transmembrane domain M"/>
    <property type="match status" value="1"/>
</dbReference>
<dbReference type="SUPFAM" id="SSF81653">
    <property type="entry name" value="Calcium ATPase, transduction domain A"/>
    <property type="match status" value="1"/>
</dbReference>
<dbReference type="CDD" id="cd00371">
    <property type="entry name" value="HMA"/>
    <property type="match status" value="2"/>
</dbReference>
<evidence type="ECO:0000256" key="17">
    <source>
        <dbReference type="ARBA" id="ARBA00023136"/>
    </source>
</evidence>
<dbReference type="FunFam" id="2.70.150.10:FF:000002">
    <property type="entry name" value="Copper-transporting ATPase 1, putative"/>
    <property type="match status" value="1"/>
</dbReference>
<feature type="transmembrane region" description="Helical" evidence="21">
    <location>
        <begin position="120"/>
        <end position="137"/>
    </location>
</feature>
<dbReference type="SFLD" id="SFLDG00002">
    <property type="entry name" value="C1.7:_P-type_atpase_like"/>
    <property type="match status" value="1"/>
</dbReference>
<evidence type="ECO:0000256" key="8">
    <source>
        <dbReference type="ARBA" id="ARBA00022737"/>
    </source>
</evidence>
<feature type="transmembrane region" description="Helical" evidence="21">
    <location>
        <begin position="342"/>
        <end position="364"/>
    </location>
</feature>
<keyword evidence="6 21" id="KW-0812">Transmembrane</keyword>
<dbReference type="Gene3D" id="3.40.50.1000">
    <property type="entry name" value="HAD superfamily/HAD-like"/>
    <property type="match status" value="1"/>
</dbReference>
<dbReference type="InterPro" id="IPR001757">
    <property type="entry name" value="P_typ_ATPase"/>
</dbReference>
<feature type="transmembrane region" description="Helical" evidence="21">
    <location>
        <begin position="190"/>
        <end position="208"/>
    </location>
</feature>
<evidence type="ECO:0000256" key="15">
    <source>
        <dbReference type="ARBA" id="ARBA00023008"/>
    </source>
</evidence>
<comment type="similarity">
    <text evidence="2 21">Belongs to the cation transport ATPase (P-type) (TC 3.A.3) family. Type IB subfamily.</text>
</comment>
<dbReference type="GO" id="GO:0005507">
    <property type="term" value="F:copper ion binding"/>
    <property type="evidence" value="ECO:0007669"/>
    <property type="project" value="InterPro"/>
</dbReference>
<evidence type="ECO:0000313" key="23">
    <source>
        <dbReference type="EMBL" id="HIU34541.1"/>
    </source>
</evidence>
<evidence type="ECO:0000256" key="11">
    <source>
        <dbReference type="ARBA" id="ARBA00022840"/>
    </source>
</evidence>
<dbReference type="Pfam" id="PF00122">
    <property type="entry name" value="E1-E2_ATPase"/>
    <property type="match status" value="1"/>
</dbReference>
<dbReference type="PANTHER" id="PTHR43520:SF8">
    <property type="entry name" value="P-TYPE CU(+) TRANSPORTER"/>
    <property type="match status" value="1"/>
</dbReference>
<dbReference type="InterPro" id="IPR036163">
    <property type="entry name" value="HMA_dom_sf"/>
</dbReference>
<keyword evidence="17 21" id="KW-0472">Membrane</keyword>
<accession>A0A9D1LD82</accession>
<dbReference type="Pfam" id="PF00403">
    <property type="entry name" value="HMA"/>
    <property type="match status" value="2"/>
</dbReference>
<keyword evidence="12" id="KW-0460">Magnesium</keyword>
<evidence type="ECO:0000256" key="13">
    <source>
        <dbReference type="ARBA" id="ARBA00022967"/>
    </source>
</evidence>
<dbReference type="InterPro" id="IPR018303">
    <property type="entry name" value="ATPase_P-typ_P_site"/>
</dbReference>
<dbReference type="NCBIfam" id="TIGR01511">
    <property type="entry name" value="ATPase-IB1_Cu"/>
    <property type="match status" value="1"/>
</dbReference>
<evidence type="ECO:0000256" key="9">
    <source>
        <dbReference type="ARBA" id="ARBA00022741"/>
    </source>
</evidence>
<evidence type="ECO:0000256" key="18">
    <source>
        <dbReference type="ARBA" id="ARBA00029719"/>
    </source>
</evidence>
<reference evidence="23" key="1">
    <citation type="submission" date="2020-10" db="EMBL/GenBank/DDBJ databases">
        <authorList>
            <person name="Gilroy R."/>
        </authorList>
    </citation>
    <scope>NUCLEOTIDE SEQUENCE</scope>
    <source>
        <strain evidence="23">ChiHcec3-11533</strain>
    </source>
</reference>
<dbReference type="SUPFAM" id="SSF56784">
    <property type="entry name" value="HAD-like"/>
    <property type="match status" value="1"/>
</dbReference>
<evidence type="ECO:0000256" key="6">
    <source>
        <dbReference type="ARBA" id="ARBA00022692"/>
    </source>
</evidence>
<dbReference type="GO" id="GO:0016887">
    <property type="term" value="F:ATP hydrolysis activity"/>
    <property type="evidence" value="ECO:0007669"/>
    <property type="project" value="InterPro"/>
</dbReference>
<dbReference type="PRINTS" id="PR00119">
    <property type="entry name" value="CATATPASE"/>
</dbReference>
<evidence type="ECO:0000256" key="20">
    <source>
        <dbReference type="ARBA" id="ARBA00049289"/>
    </source>
</evidence>
<feature type="transmembrane region" description="Helical" evidence="21">
    <location>
        <begin position="672"/>
        <end position="695"/>
    </location>
</feature>
<evidence type="ECO:0000256" key="4">
    <source>
        <dbReference type="ARBA" id="ARBA00015102"/>
    </source>
</evidence>
<dbReference type="InterPro" id="IPR044492">
    <property type="entry name" value="P_typ_ATPase_HD_dom"/>
</dbReference>
<evidence type="ECO:0000256" key="12">
    <source>
        <dbReference type="ARBA" id="ARBA00022842"/>
    </source>
</evidence>
<dbReference type="SUPFAM" id="SSF55008">
    <property type="entry name" value="HMA, heavy metal-associated domain"/>
    <property type="match status" value="2"/>
</dbReference>
<dbReference type="Pfam" id="PF00702">
    <property type="entry name" value="Hydrolase"/>
    <property type="match status" value="1"/>
</dbReference>
<dbReference type="PRINTS" id="PR00943">
    <property type="entry name" value="CUATPASE"/>
</dbReference>
<dbReference type="AlphaFoldDB" id="A0A9D1LD82"/>
<feature type="transmembrane region" description="Helical" evidence="21">
    <location>
        <begin position="370"/>
        <end position="390"/>
    </location>
</feature>
<feature type="transmembrane region" description="Helical" evidence="21">
    <location>
        <begin position="87"/>
        <end position="108"/>
    </location>
</feature>
<evidence type="ECO:0000256" key="16">
    <source>
        <dbReference type="ARBA" id="ARBA00023065"/>
    </source>
</evidence>
<dbReference type="InterPro" id="IPR006122">
    <property type="entry name" value="HMA_Cu_ion-bd"/>
</dbReference>
<keyword evidence="16" id="KW-0406">Ion transport</keyword>
<dbReference type="FunFam" id="3.30.70.100:FF:000005">
    <property type="entry name" value="Copper-exporting P-type ATPase A"/>
    <property type="match status" value="1"/>
</dbReference>
<evidence type="ECO:0000313" key="24">
    <source>
        <dbReference type="Proteomes" id="UP000824072"/>
    </source>
</evidence>
<evidence type="ECO:0000256" key="5">
    <source>
        <dbReference type="ARBA" id="ARBA00022448"/>
    </source>
</evidence>
<keyword evidence="13" id="KW-1278">Translocase</keyword>
<evidence type="ECO:0000256" key="10">
    <source>
        <dbReference type="ARBA" id="ARBA00022796"/>
    </source>
</evidence>
<dbReference type="GO" id="GO:0005886">
    <property type="term" value="C:plasma membrane"/>
    <property type="evidence" value="ECO:0007669"/>
    <property type="project" value="UniProtKB-SubCell"/>
</dbReference>
<comment type="caution">
    <text evidence="23">The sequence shown here is derived from an EMBL/GenBank/DDBJ whole genome shotgun (WGS) entry which is preliminary data.</text>
</comment>
<dbReference type="InterPro" id="IPR027256">
    <property type="entry name" value="P-typ_ATPase_IB"/>
</dbReference>
<proteinExistence type="inferred from homology"/>
<dbReference type="PROSITE" id="PS01047">
    <property type="entry name" value="HMA_1"/>
    <property type="match status" value="1"/>
</dbReference>
<dbReference type="InterPro" id="IPR006121">
    <property type="entry name" value="HMA_dom"/>
</dbReference>
<dbReference type="GO" id="GO:0043682">
    <property type="term" value="F:P-type divalent copper transporter activity"/>
    <property type="evidence" value="ECO:0007669"/>
    <property type="project" value="TreeGrafter"/>
</dbReference>
<reference evidence="23" key="2">
    <citation type="journal article" date="2021" name="PeerJ">
        <title>Extensive microbial diversity within the chicken gut microbiome revealed by metagenomics and culture.</title>
        <authorList>
            <person name="Gilroy R."/>
            <person name="Ravi A."/>
            <person name="Getino M."/>
            <person name="Pursley I."/>
            <person name="Horton D.L."/>
            <person name="Alikhan N.F."/>
            <person name="Baker D."/>
            <person name="Gharbi K."/>
            <person name="Hall N."/>
            <person name="Watson M."/>
            <person name="Adriaenssens E.M."/>
            <person name="Foster-Nyarko E."/>
            <person name="Jarju S."/>
            <person name="Secka A."/>
            <person name="Antonio M."/>
            <person name="Oren A."/>
            <person name="Chaudhuri R.R."/>
            <person name="La Ragione R."/>
            <person name="Hildebrand F."/>
            <person name="Pallen M.J."/>
        </authorList>
    </citation>
    <scope>NUCLEOTIDE SEQUENCE</scope>
    <source>
        <strain evidence="23">ChiHcec3-11533</strain>
    </source>
</reference>
<dbReference type="InterPro" id="IPR023299">
    <property type="entry name" value="ATPase_P-typ_cyto_dom_N"/>
</dbReference>
<keyword evidence="21" id="KW-1003">Cell membrane</keyword>
<dbReference type="PANTHER" id="PTHR43520">
    <property type="entry name" value="ATP7, ISOFORM B"/>
    <property type="match status" value="1"/>
</dbReference>
<gene>
    <name evidence="23" type="primary">cadA</name>
    <name evidence="23" type="ORF">IAB02_08260</name>
</gene>
<dbReference type="GO" id="GO:0005524">
    <property type="term" value="F:ATP binding"/>
    <property type="evidence" value="ECO:0007669"/>
    <property type="project" value="UniProtKB-UniRule"/>
</dbReference>
<keyword evidence="14 21" id="KW-1133">Transmembrane helix</keyword>
<dbReference type="NCBIfam" id="TIGR01512">
    <property type="entry name" value="ATPase-IB2_Cd"/>
    <property type="match status" value="1"/>
</dbReference>
<dbReference type="NCBIfam" id="TIGR00003">
    <property type="entry name" value="copper ion binding protein"/>
    <property type="match status" value="2"/>
</dbReference>
<comment type="catalytic activity">
    <reaction evidence="20">
        <text>Cu(+)(in) + ATP + H2O = Cu(+)(out) + ADP + phosphate + H(+)</text>
        <dbReference type="Rhea" id="RHEA:25792"/>
        <dbReference type="ChEBI" id="CHEBI:15377"/>
        <dbReference type="ChEBI" id="CHEBI:15378"/>
        <dbReference type="ChEBI" id="CHEBI:30616"/>
        <dbReference type="ChEBI" id="CHEBI:43474"/>
        <dbReference type="ChEBI" id="CHEBI:49552"/>
        <dbReference type="ChEBI" id="CHEBI:456216"/>
        <dbReference type="EC" id="7.2.2.8"/>
    </reaction>
</comment>
<keyword evidence="9 21" id="KW-0547">Nucleotide-binding</keyword>
<keyword evidence="15" id="KW-0186">Copper</keyword>
<evidence type="ECO:0000259" key="22">
    <source>
        <dbReference type="PROSITE" id="PS50846"/>
    </source>
</evidence>
<dbReference type="GO" id="GO:0055070">
    <property type="term" value="P:copper ion homeostasis"/>
    <property type="evidence" value="ECO:0007669"/>
    <property type="project" value="TreeGrafter"/>
</dbReference>
<dbReference type="Gene3D" id="3.40.1110.10">
    <property type="entry name" value="Calcium-transporting ATPase, cytoplasmic domain N"/>
    <property type="match status" value="1"/>
</dbReference>
<keyword evidence="10" id="KW-0187">Copper transport</keyword>
<dbReference type="CDD" id="cd02094">
    <property type="entry name" value="P-type_ATPase_Cu-like"/>
    <property type="match status" value="1"/>
</dbReference>
<dbReference type="InterPro" id="IPR036412">
    <property type="entry name" value="HAD-like_sf"/>
</dbReference>
<dbReference type="InterPro" id="IPR059000">
    <property type="entry name" value="ATPase_P-type_domA"/>
</dbReference>
<dbReference type="SFLD" id="SFLDF00027">
    <property type="entry name" value="p-type_atpase"/>
    <property type="match status" value="1"/>
</dbReference>